<dbReference type="UniPathway" id="UPA00238"/>
<feature type="domain" description="Glycosyl hydrolase family 32 N-terminal" evidence="11">
    <location>
        <begin position="37"/>
        <end position="338"/>
    </location>
</feature>
<dbReference type="InterPro" id="IPR051214">
    <property type="entry name" value="GH32_Enzymes"/>
</dbReference>
<dbReference type="OrthoDB" id="9759709at2"/>
<comment type="catalytic activity">
    <reaction evidence="8">
        <text>Hydrolysis of terminal non-reducing beta-D-fructofuranoside residues in beta-D-fructofuranosides.</text>
        <dbReference type="EC" id="3.2.1.26"/>
    </reaction>
</comment>
<keyword evidence="9" id="KW-0963">Cytoplasm</keyword>
<protein>
    <recommendedName>
        <fullName evidence="4 8">Sucrose-6-phosphate hydrolase</fullName>
        <ecNumber evidence="3 8">3.2.1.26</ecNumber>
    </recommendedName>
    <alternativeName>
        <fullName evidence="7 9">Invertase</fullName>
    </alternativeName>
</protein>
<evidence type="ECO:0000259" key="11">
    <source>
        <dbReference type="Pfam" id="PF00251"/>
    </source>
</evidence>
<comment type="similarity">
    <text evidence="2 8">Belongs to the glycosyl hydrolase 32 family.</text>
</comment>
<evidence type="ECO:0000256" key="6">
    <source>
        <dbReference type="ARBA" id="ARBA00023295"/>
    </source>
</evidence>
<evidence type="ECO:0000256" key="10">
    <source>
        <dbReference type="SAM" id="MobiDB-lite"/>
    </source>
</evidence>
<dbReference type="EMBL" id="AHKH01000187">
    <property type="protein sequence ID" value="EHQ58975.1"/>
    <property type="molecule type" value="Genomic_DNA"/>
</dbReference>
<dbReference type="STRING" id="1131935.PDENDC454_27678"/>
<dbReference type="PROSITE" id="PS00609">
    <property type="entry name" value="GLYCOSYL_HYDROL_F32"/>
    <property type="match status" value="1"/>
</dbReference>
<dbReference type="InterPro" id="IPR013189">
    <property type="entry name" value="Glyco_hydro_32_C"/>
</dbReference>
<dbReference type="RefSeq" id="WP_006680000.1">
    <property type="nucleotide sequence ID" value="NZ_AHKH01000187.1"/>
</dbReference>
<reference evidence="13 14" key="1">
    <citation type="journal article" date="2012" name="J. Bacteriol.">
        <title>Genome Sequence of the Pattern-Forming Social Bacterium Paenibacillus dendritiformis C454 Chiral Morphotype.</title>
        <authorList>
            <person name="Sirota-Madi A."/>
            <person name="Olender T."/>
            <person name="Helman Y."/>
            <person name="Brainis I."/>
            <person name="Finkelshtein A."/>
            <person name="Roth D."/>
            <person name="Hagai E."/>
            <person name="Leshkowitz D."/>
            <person name="Brodsky L."/>
            <person name="Galatenko V."/>
            <person name="Nikolaev V."/>
            <person name="Gutnick D.L."/>
            <person name="Lancet D."/>
            <person name="Ben-Jacob E."/>
        </authorList>
    </citation>
    <scope>NUCLEOTIDE SEQUENCE [LARGE SCALE GENOMIC DNA]</scope>
    <source>
        <strain evidence="13 14">C454</strain>
    </source>
</reference>
<evidence type="ECO:0000256" key="7">
    <source>
        <dbReference type="ARBA" id="ARBA00033367"/>
    </source>
</evidence>
<dbReference type="NCBIfam" id="TIGR01322">
    <property type="entry name" value="scrB_fam"/>
    <property type="match status" value="1"/>
</dbReference>
<feature type="compositionally biased region" description="Basic and acidic residues" evidence="10">
    <location>
        <begin position="21"/>
        <end position="33"/>
    </location>
</feature>
<comment type="function">
    <text evidence="9">Enables the bacterium to metabolize sucrose as a sole carbon source.</text>
</comment>
<dbReference type="AlphaFoldDB" id="H3SPM5"/>
<evidence type="ECO:0000313" key="13">
    <source>
        <dbReference type="EMBL" id="EHQ58975.1"/>
    </source>
</evidence>
<dbReference type="PANTHER" id="PTHR43101:SF1">
    <property type="entry name" value="BETA-FRUCTOSIDASE"/>
    <property type="match status" value="1"/>
</dbReference>
<dbReference type="GO" id="GO:0004564">
    <property type="term" value="F:beta-fructofuranosidase activity"/>
    <property type="evidence" value="ECO:0007669"/>
    <property type="project" value="UniProtKB-EC"/>
</dbReference>
<evidence type="ECO:0000256" key="3">
    <source>
        <dbReference type="ARBA" id="ARBA00012758"/>
    </source>
</evidence>
<sequence>MERISTTTHQEAIAKAAASIERARGSREADPHRPAYHARPPVHWMNDPNGLIHYKGKYHLFYQHNPYGAQWGDIHWGHMSSADLVHWEHLPIALAPSEGYDRDGCFSGSAVEHEGRLHLFYTGNLFTTPVGVPDDLLQQQCVAVSEDGIHFEKSARNPIIPAPPPEVGQNTHFRDPKVWKHGKRWHMVVGVRMNDTGKVVMYRSPDLIDWEFAGVIAESDGTMGYMHECPDFFSLGGKDVLLLSPEGASAVGGERTSGYYVGQLDYESVRYEHGPFQRLDYGFDFYAPQTLTDPCGRRILIGWMPMDGAGLGKQWAGCMTIPRELTLQSDTNRLLIRPAAEMKLLRSAPRSAGPFAVRDREFHTIPGIAGECVELLVEYDLAATDATEFGMHVRASADGAEKTVIAYHAQTGQVVFERTDAGEGVAGMKACAIASGGSPDILTLHLFLDRSTLELFINDGEYVMSGYIFPAAASRGIEFFAAGGTAAVRRVQCWDMDAAVE</sequence>
<accession>H3SPM5</accession>
<dbReference type="PANTHER" id="PTHR43101">
    <property type="entry name" value="BETA-FRUCTOSIDASE"/>
    <property type="match status" value="1"/>
</dbReference>
<feature type="region of interest" description="Disordered" evidence="10">
    <location>
        <begin position="21"/>
        <end position="40"/>
    </location>
</feature>
<keyword evidence="14" id="KW-1185">Reference proteome</keyword>
<evidence type="ECO:0000256" key="9">
    <source>
        <dbReference type="RuleBase" id="RU365015"/>
    </source>
</evidence>
<dbReference type="Gene3D" id="2.115.10.20">
    <property type="entry name" value="Glycosyl hydrolase domain, family 43"/>
    <property type="match status" value="1"/>
</dbReference>
<evidence type="ECO:0000256" key="5">
    <source>
        <dbReference type="ARBA" id="ARBA00022801"/>
    </source>
</evidence>
<dbReference type="Gene3D" id="2.60.120.560">
    <property type="entry name" value="Exo-inulinase, domain 1"/>
    <property type="match status" value="1"/>
</dbReference>
<keyword evidence="5 8" id="KW-0378">Hydrolase</keyword>
<keyword evidence="9" id="KW-0119">Carbohydrate metabolism</keyword>
<organism evidence="13 14">
    <name type="scientific">Paenibacillus dendritiformis C454</name>
    <dbReference type="NCBI Taxonomy" id="1131935"/>
    <lineage>
        <taxon>Bacteria</taxon>
        <taxon>Bacillati</taxon>
        <taxon>Bacillota</taxon>
        <taxon>Bacilli</taxon>
        <taxon>Bacillales</taxon>
        <taxon>Paenibacillaceae</taxon>
        <taxon>Paenibacillus</taxon>
    </lineage>
</organism>
<feature type="domain" description="Glycosyl hydrolase family 32 C-terminal" evidence="12">
    <location>
        <begin position="365"/>
        <end position="495"/>
    </location>
</feature>
<dbReference type="Pfam" id="PF08244">
    <property type="entry name" value="Glyco_hydro_32C"/>
    <property type="match status" value="1"/>
</dbReference>
<dbReference type="SUPFAM" id="SSF75005">
    <property type="entry name" value="Arabinanase/levansucrase/invertase"/>
    <property type="match status" value="1"/>
</dbReference>
<comment type="pathway">
    <text evidence="1 9">Glycan biosynthesis; sucrose metabolism.</text>
</comment>
<proteinExistence type="inferred from homology"/>
<dbReference type="InterPro" id="IPR018053">
    <property type="entry name" value="Glyco_hydro_32_AS"/>
</dbReference>
<dbReference type="GO" id="GO:0005985">
    <property type="term" value="P:sucrose metabolic process"/>
    <property type="evidence" value="ECO:0007669"/>
    <property type="project" value="UniProtKB-UniPathway"/>
</dbReference>
<dbReference type="PATRIC" id="fig|1131935.3.peg.5726"/>
<comment type="subcellular location">
    <subcellularLocation>
        <location evidence="9">Cytoplasm</location>
    </subcellularLocation>
</comment>
<dbReference type="EC" id="3.2.1.26" evidence="3 8"/>
<dbReference type="InterPro" id="IPR001362">
    <property type="entry name" value="Glyco_hydro_32"/>
</dbReference>
<dbReference type="CDD" id="cd08996">
    <property type="entry name" value="GH32_FFase"/>
    <property type="match status" value="1"/>
</dbReference>
<evidence type="ECO:0000256" key="8">
    <source>
        <dbReference type="RuleBase" id="RU362110"/>
    </source>
</evidence>
<evidence type="ECO:0000313" key="14">
    <source>
        <dbReference type="Proteomes" id="UP000003900"/>
    </source>
</evidence>
<evidence type="ECO:0000256" key="1">
    <source>
        <dbReference type="ARBA" id="ARBA00004914"/>
    </source>
</evidence>
<dbReference type="InterPro" id="IPR006232">
    <property type="entry name" value="Suc6P_hydrolase"/>
</dbReference>
<dbReference type="Proteomes" id="UP000003900">
    <property type="component" value="Unassembled WGS sequence"/>
</dbReference>
<dbReference type="InterPro" id="IPR013148">
    <property type="entry name" value="Glyco_hydro_32_N"/>
</dbReference>
<dbReference type="SMART" id="SM00640">
    <property type="entry name" value="Glyco_32"/>
    <property type="match status" value="1"/>
</dbReference>
<dbReference type="Pfam" id="PF00251">
    <property type="entry name" value="Glyco_hydro_32N"/>
    <property type="match status" value="1"/>
</dbReference>
<comment type="caution">
    <text evidence="13">The sequence shown here is derived from an EMBL/GenBank/DDBJ whole genome shotgun (WGS) entry which is preliminary data.</text>
</comment>
<evidence type="ECO:0000256" key="2">
    <source>
        <dbReference type="ARBA" id="ARBA00009902"/>
    </source>
</evidence>
<dbReference type="InterPro" id="IPR013320">
    <property type="entry name" value="ConA-like_dom_sf"/>
</dbReference>
<evidence type="ECO:0000256" key="4">
    <source>
        <dbReference type="ARBA" id="ARBA00019623"/>
    </source>
</evidence>
<gene>
    <name evidence="13" type="ORF">PDENDC454_27678</name>
</gene>
<evidence type="ECO:0000259" key="12">
    <source>
        <dbReference type="Pfam" id="PF08244"/>
    </source>
</evidence>
<dbReference type="InterPro" id="IPR023296">
    <property type="entry name" value="Glyco_hydro_beta-prop_sf"/>
</dbReference>
<keyword evidence="6 8" id="KW-0326">Glycosidase</keyword>
<name>H3SPM5_9BACL</name>
<dbReference type="GO" id="GO:0005737">
    <property type="term" value="C:cytoplasm"/>
    <property type="evidence" value="ECO:0007669"/>
    <property type="project" value="UniProtKB-SubCell"/>
</dbReference>
<dbReference type="SUPFAM" id="SSF49899">
    <property type="entry name" value="Concanavalin A-like lectins/glucanases"/>
    <property type="match status" value="1"/>
</dbReference>